<evidence type="ECO:0000313" key="2">
    <source>
        <dbReference type="Proteomes" id="UP001595880"/>
    </source>
</evidence>
<keyword evidence="2" id="KW-1185">Reference proteome</keyword>
<dbReference type="Proteomes" id="UP001595880">
    <property type="component" value="Unassembled WGS sequence"/>
</dbReference>
<dbReference type="RefSeq" id="WP_390197414.1">
    <property type="nucleotide sequence ID" value="NZ_JBHSDV010000001.1"/>
</dbReference>
<accession>A0ABV8VXI1</accession>
<proteinExistence type="predicted"/>
<gene>
    <name evidence="1" type="ORF">ACFOZ1_06660</name>
</gene>
<protein>
    <recommendedName>
        <fullName evidence="3">YopX protein domain-containing protein</fullName>
    </recommendedName>
</protein>
<comment type="caution">
    <text evidence="1">The sequence shown here is derived from an EMBL/GenBank/DDBJ whole genome shotgun (WGS) entry which is preliminary data.</text>
</comment>
<sequence>MEHPAVYHTRKFGNPIKESKLYGTDHKGNEVFVDDEIYIYEDEFWLVETLSTDEKELLEFFGATKVIAKSEF</sequence>
<dbReference type="EMBL" id="JBHSDV010000001">
    <property type="protein sequence ID" value="MFC4387493.1"/>
    <property type="molecule type" value="Genomic_DNA"/>
</dbReference>
<organism evidence="1 2">
    <name type="scientific">Gracilibacillus marinus</name>
    <dbReference type="NCBI Taxonomy" id="630535"/>
    <lineage>
        <taxon>Bacteria</taxon>
        <taxon>Bacillati</taxon>
        <taxon>Bacillota</taxon>
        <taxon>Bacilli</taxon>
        <taxon>Bacillales</taxon>
        <taxon>Bacillaceae</taxon>
        <taxon>Gracilibacillus</taxon>
    </lineage>
</organism>
<reference evidence="2" key="1">
    <citation type="journal article" date="2019" name="Int. J. Syst. Evol. Microbiol.">
        <title>The Global Catalogue of Microorganisms (GCM) 10K type strain sequencing project: providing services to taxonomists for standard genome sequencing and annotation.</title>
        <authorList>
            <consortium name="The Broad Institute Genomics Platform"/>
            <consortium name="The Broad Institute Genome Sequencing Center for Infectious Disease"/>
            <person name="Wu L."/>
            <person name="Ma J."/>
        </authorList>
    </citation>
    <scope>NUCLEOTIDE SEQUENCE [LARGE SCALE GENOMIC DNA]</scope>
    <source>
        <strain evidence="2">KACC 14058</strain>
    </source>
</reference>
<evidence type="ECO:0000313" key="1">
    <source>
        <dbReference type="EMBL" id="MFC4387493.1"/>
    </source>
</evidence>
<evidence type="ECO:0008006" key="3">
    <source>
        <dbReference type="Google" id="ProtNLM"/>
    </source>
</evidence>
<name>A0ABV8VXI1_9BACI</name>